<evidence type="ECO:0000256" key="1">
    <source>
        <dbReference type="SAM" id="Phobius"/>
    </source>
</evidence>
<evidence type="ECO:0000313" key="2">
    <source>
        <dbReference type="Proteomes" id="UP000694844"/>
    </source>
</evidence>
<keyword evidence="1" id="KW-0812">Transmembrane</keyword>
<keyword evidence="1" id="KW-1133">Transmembrane helix</keyword>
<feature type="transmembrane region" description="Helical" evidence="1">
    <location>
        <begin position="12"/>
        <end position="31"/>
    </location>
</feature>
<protein>
    <submittedName>
        <fullName evidence="3">Uncharacterized protein LOC111121182</fullName>
    </submittedName>
</protein>
<evidence type="ECO:0000313" key="3">
    <source>
        <dbReference type="RefSeq" id="XP_022318048.1"/>
    </source>
</evidence>
<feature type="transmembrane region" description="Helical" evidence="1">
    <location>
        <begin position="191"/>
        <end position="216"/>
    </location>
</feature>
<keyword evidence="1" id="KW-0472">Membrane</keyword>
<dbReference type="OrthoDB" id="6153865at2759"/>
<name>A0A8B8CQE0_CRAVI</name>
<gene>
    <name evidence="3" type="primary">LOC111121182</name>
</gene>
<organism evidence="2 3">
    <name type="scientific">Crassostrea virginica</name>
    <name type="common">Eastern oyster</name>
    <dbReference type="NCBI Taxonomy" id="6565"/>
    <lineage>
        <taxon>Eukaryota</taxon>
        <taxon>Metazoa</taxon>
        <taxon>Spiralia</taxon>
        <taxon>Lophotrochozoa</taxon>
        <taxon>Mollusca</taxon>
        <taxon>Bivalvia</taxon>
        <taxon>Autobranchia</taxon>
        <taxon>Pteriomorphia</taxon>
        <taxon>Ostreida</taxon>
        <taxon>Ostreoidea</taxon>
        <taxon>Ostreidae</taxon>
        <taxon>Crassostrea</taxon>
    </lineage>
</organism>
<dbReference type="KEGG" id="cvn:111121182"/>
<dbReference type="GeneID" id="111121182"/>
<sequence length="279" mass="30730">MLLSRKLKIFGILTFVGVVLVTVSFVSPGWINVKTKETSFDYFQNTEESTHLSAGLWYFSLCHQNSLPGWMTPSPYYDDGIMMDPPRKDRCEVHSYKNYLDTNLGAGAFKHFSTVWLLETRILSSIGVFCAVLGFIGTVVFMRREARSRCAGLLACISLSISGGTYIAAVVKTATTTNYNAGLEPMFYMPMSIKFLCPWGLVLGGIGGLLILLSAIGHLCIMSRNKSDENGQIYQIHKGTNQGIVSMHPYTTIAPPGYHASVGLKVPLVDSMEKNEETA</sequence>
<feature type="transmembrane region" description="Helical" evidence="1">
    <location>
        <begin position="122"/>
        <end position="141"/>
    </location>
</feature>
<keyword evidence="2" id="KW-1185">Reference proteome</keyword>
<proteinExistence type="predicted"/>
<reference evidence="3" key="1">
    <citation type="submission" date="2025-08" db="UniProtKB">
        <authorList>
            <consortium name="RefSeq"/>
        </authorList>
    </citation>
    <scope>IDENTIFICATION</scope>
    <source>
        <tissue evidence="3">Whole sample</tissue>
    </source>
</reference>
<dbReference type="RefSeq" id="XP_022318048.1">
    <property type="nucleotide sequence ID" value="XM_022462340.1"/>
</dbReference>
<feature type="transmembrane region" description="Helical" evidence="1">
    <location>
        <begin position="153"/>
        <end position="171"/>
    </location>
</feature>
<dbReference type="Proteomes" id="UP000694844">
    <property type="component" value="Chromosome 2"/>
</dbReference>
<dbReference type="AlphaFoldDB" id="A0A8B8CQE0"/>
<dbReference type="Gene3D" id="1.20.140.150">
    <property type="match status" value="1"/>
</dbReference>
<accession>A0A8B8CQE0</accession>